<dbReference type="EC" id="3.1.3.89" evidence="7"/>
<dbReference type="InterPro" id="IPR039356">
    <property type="entry name" value="YfbR/HDDC2"/>
</dbReference>
<comment type="function">
    <text evidence="4">Catalyzes the dephosphorylation of the nucleoside 5'-monophosphates deoxyadenosine monophosphate (dAMP), deoxycytidine monophosphate (dCMP), deoxyguanosine monophosphate (dGMP) and deoxythymidine monophosphate (dTMP).</text>
</comment>
<dbReference type="PANTHER" id="PTHR11845:SF13">
    <property type="entry name" value="5'-DEOXYNUCLEOTIDASE HDDC2"/>
    <property type="match status" value="1"/>
</dbReference>
<dbReference type="SMART" id="SM00471">
    <property type="entry name" value="HDc"/>
    <property type="match status" value="1"/>
</dbReference>
<evidence type="ECO:0000256" key="4">
    <source>
        <dbReference type="ARBA" id="ARBA00004074"/>
    </source>
</evidence>
<evidence type="ECO:0000313" key="13">
    <source>
        <dbReference type="EMBL" id="CAK8694925.1"/>
    </source>
</evidence>
<evidence type="ECO:0000256" key="3">
    <source>
        <dbReference type="ARBA" id="ARBA00001941"/>
    </source>
</evidence>
<evidence type="ECO:0000256" key="2">
    <source>
        <dbReference type="ARBA" id="ARBA00001936"/>
    </source>
</evidence>
<comment type="similarity">
    <text evidence="5">Belongs to the HDDC2 family.</text>
</comment>
<comment type="caution">
    <text evidence="13">The sequence shown here is derived from an EMBL/GenBank/DDBJ whole genome shotgun (WGS) entry which is preliminary data.</text>
</comment>
<proteinExistence type="inferred from homology"/>
<evidence type="ECO:0000256" key="11">
    <source>
        <dbReference type="ARBA" id="ARBA00032735"/>
    </source>
</evidence>
<organism evidence="13 14">
    <name type="scientific">Clavelina lepadiformis</name>
    <name type="common">Light-bulb sea squirt</name>
    <name type="synonym">Ascidia lepadiformis</name>
    <dbReference type="NCBI Taxonomy" id="159417"/>
    <lineage>
        <taxon>Eukaryota</taxon>
        <taxon>Metazoa</taxon>
        <taxon>Chordata</taxon>
        <taxon>Tunicata</taxon>
        <taxon>Ascidiacea</taxon>
        <taxon>Aplousobranchia</taxon>
        <taxon>Clavelinidae</taxon>
        <taxon>Clavelina</taxon>
    </lineage>
</organism>
<evidence type="ECO:0000259" key="12">
    <source>
        <dbReference type="SMART" id="SM00471"/>
    </source>
</evidence>
<sequence>MEMLKFLTLVGKLKRTKRSGWVANGIKDPESVSDHMYRMSIMALVLNDSSGKLNRDHCIKLSLVHDLAECIVGDITPHDNVPQEEKHRREVGAMQHLGTLVDMDVAKELHDLFMEYENQDTPESRFVKDLDRFDMVLQAHHYEEEVNDHKKLEEFFQSVKGKFTTDVVKDLFEKLSENRNLKQCPRENSL</sequence>
<evidence type="ECO:0000313" key="14">
    <source>
        <dbReference type="Proteomes" id="UP001642483"/>
    </source>
</evidence>
<keyword evidence="14" id="KW-1185">Reference proteome</keyword>
<accession>A0ABP0GT73</accession>
<keyword evidence="9" id="KW-0479">Metal-binding</keyword>
<evidence type="ECO:0000256" key="10">
    <source>
        <dbReference type="ARBA" id="ARBA00022801"/>
    </source>
</evidence>
<evidence type="ECO:0000256" key="1">
    <source>
        <dbReference type="ARBA" id="ARBA00001638"/>
    </source>
</evidence>
<evidence type="ECO:0000256" key="7">
    <source>
        <dbReference type="ARBA" id="ARBA00012964"/>
    </source>
</evidence>
<dbReference type="SUPFAM" id="SSF109604">
    <property type="entry name" value="HD-domain/PDEase-like"/>
    <property type="match status" value="1"/>
</dbReference>
<dbReference type="Pfam" id="PF13023">
    <property type="entry name" value="HD_3"/>
    <property type="match status" value="1"/>
</dbReference>
<comment type="cofactor">
    <cofactor evidence="2">
        <name>Mn(2+)</name>
        <dbReference type="ChEBI" id="CHEBI:29035"/>
    </cofactor>
</comment>
<evidence type="ECO:0000256" key="6">
    <source>
        <dbReference type="ARBA" id="ARBA00011738"/>
    </source>
</evidence>
<evidence type="ECO:0000256" key="5">
    <source>
        <dbReference type="ARBA" id="ARBA00009999"/>
    </source>
</evidence>
<keyword evidence="10" id="KW-0378">Hydrolase</keyword>
<dbReference type="InterPro" id="IPR006674">
    <property type="entry name" value="HD_domain"/>
</dbReference>
<gene>
    <name evidence="13" type="ORF">CVLEPA_LOCUS28251</name>
</gene>
<evidence type="ECO:0000256" key="9">
    <source>
        <dbReference type="ARBA" id="ARBA00022723"/>
    </source>
</evidence>
<dbReference type="Gene3D" id="1.10.3210.10">
    <property type="entry name" value="Hypothetical protein af1432"/>
    <property type="match status" value="1"/>
</dbReference>
<evidence type="ECO:0000256" key="8">
    <source>
        <dbReference type="ARBA" id="ARBA00015933"/>
    </source>
</evidence>
<dbReference type="PANTHER" id="PTHR11845">
    <property type="entry name" value="5'-DEOXYNUCLEOTIDASE HDDC2"/>
    <property type="match status" value="1"/>
</dbReference>
<comment type="cofactor">
    <cofactor evidence="3">
        <name>Co(2+)</name>
        <dbReference type="ChEBI" id="CHEBI:48828"/>
    </cofactor>
</comment>
<feature type="domain" description="HD/PDEase" evidence="12">
    <location>
        <begin position="28"/>
        <end position="145"/>
    </location>
</feature>
<name>A0ABP0GT73_CLALP</name>
<comment type="catalytic activity">
    <reaction evidence="1">
        <text>a 2'-deoxyribonucleoside 5'-phosphate + H2O = a 2'-deoxyribonucleoside + phosphate</text>
        <dbReference type="Rhea" id="RHEA:36167"/>
        <dbReference type="ChEBI" id="CHEBI:15377"/>
        <dbReference type="ChEBI" id="CHEBI:18274"/>
        <dbReference type="ChEBI" id="CHEBI:43474"/>
        <dbReference type="ChEBI" id="CHEBI:65317"/>
        <dbReference type="EC" id="3.1.3.89"/>
    </reaction>
</comment>
<dbReference type="Proteomes" id="UP001642483">
    <property type="component" value="Unassembled WGS sequence"/>
</dbReference>
<dbReference type="EMBL" id="CAWYQH010000141">
    <property type="protein sequence ID" value="CAK8694925.1"/>
    <property type="molecule type" value="Genomic_DNA"/>
</dbReference>
<comment type="subunit">
    <text evidence="6">Homodimer.</text>
</comment>
<dbReference type="InterPro" id="IPR003607">
    <property type="entry name" value="HD/PDEase_dom"/>
</dbReference>
<reference evidence="13 14" key="1">
    <citation type="submission" date="2024-02" db="EMBL/GenBank/DDBJ databases">
        <authorList>
            <person name="Daric V."/>
            <person name="Darras S."/>
        </authorList>
    </citation>
    <scope>NUCLEOTIDE SEQUENCE [LARGE SCALE GENOMIC DNA]</scope>
</reference>
<protein>
    <recommendedName>
        <fullName evidence="8">5'-deoxynucleotidase HDDC2</fullName>
        <ecNumber evidence="7">3.1.3.89</ecNumber>
    </recommendedName>
    <alternativeName>
        <fullName evidence="11">HD domain-containing protein 2</fullName>
    </alternativeName>
</protein>